<feature type="domain" description="Lumazine-binding" evidence="12">
    <location>
        <begin position="97"/>
        <end position="193"/>
    </location>
</feature>
<dbReference type="GO" id="GO:0009231">
    <property type="term" value="P:riboflavin biosynthetic process"/>
    <property type="evidence" value="ECO:0007669"/>
    <property type="project" value="UniProtKB-KW"/>
</dbReference>
<evidence type="ECO:0000256" key="10">
    <source>
        <dbReference type="NCBIfam" id="TIGR00187"/>
    </source>
</evidence>
<evidence type="ECO:0000256" key="5">
    <source>
        <dbReference type="ARBA" id="ARBA00012827"/>
    </source>
</evidence>
<dbReference type="InterPro" id="IPR026017">
    <property type="entry name" value="Lumazine-bd_dom"/>
</dbReference>
<dbReference type="FunFam" id="2.40.30.20:FF:000004">
    <property type="entry name" value="Riboflavin synthase, alpha subunit"/>
    <property type="match status" value="1"/>
</dbReference>
<organism evidence="13 15">
    <name type="scientific">Brevibacillus composti</name>
    <dbReference type="NCBI Taxonomy" id="2796470"/>
    <lineage>
        <taxon>Bacteria</taxon>
        <taxon>Bacillati</taxon>
        <taxon>Bacillota</taxon>
        <taxon>Bacilli</taxon>
        <taxon>Bacillales</taxon>
        <taxon>Paenibacillaceae</taxon>
        <taxon>Brevibacillus</taxon>
    </lineage>
</organism>
<dbReference type="Pfam" id="PF00677">
    <property type="entry name" value="Lum_binding"/>
    <property type="match status" value="2"/>
</dbReference>
<proteinExistence type="predicted"/>
<dbReference type="SUPFAM" id="SSF63380">
    <property type="entry name" value="Riboflavin synthase domain-like"/>
    <property type="match status" value="2"/>
</dbReference>
<reference evidence="13 15" key="1">
    <citation type="submission" date="2020-12" db="EMBL/GenBank/DDBJ databases">
        <title>strain FJAT-54423T represents a novel species of the genus Brevibacillus.</title>
        <authorList>
            <person name="Tang R."/>
        </authorList>
    </citation>
    <scope>NUCLEOTIDE SEQUENCE [LARGE SCALE GENOMIC DNA]</scope>
    <source>
        <strain evidence="13 15">FJAT-54423</strain>
    </source>
</reference>
<dbReference type="PROSITE" id="PS51177">
    <property type="entry name" value="LUMAZINE_BIND"/>
    <property type="match status" value="2"/>
</dbReference>
<evidence type="ECO:0000313" key="14">
    <source>
        <dbReference type="EMBL" id="QUO42289.1"/>
    </source>
</evidence>
<dbReference type="EMBL" id="CP066308">
    <property type="protein sequence ID" value="QQE75262.1"/>
    <property type="molecule type" value="Genomic_DNA"/>
</dbReference>
<dbReference type="EMBL" id="CP073708">
    <property type="protein sequence ID" value="QUO42289.1"/>
    <property type="molecule type" value="Genomic_DNA"/>
</dbReference>
<evidence type="ECO:0000313" key="16">
    <source>
        <dbReference type="Proteomes" id="UP000677234"/>
    </source>
</evidence>
<dbReference type="GO" id="GO:0004746">
    <property type="term" value="F:riboflavin synthase activity"/>
    <property type="evidence" value="ECO:0007669"/>
    <property type="project" value="UniProtKB-UniRule"/>
</dbReference>
<dbReference type="RefSeq" id="WP_198828791.1">
    <property type="nucleotide sequence ID" value="NZ_CP066308.1"/>
</dbReference>
<keyword evidence="9" id="KW-0677">Repeat</keyword>
<dbReference type="PANTHER" id="PTHR21098:SF12">
    <property type="entry name" value="RIBOFLAVIN SYNTHASE"/>
    <property type="match status" value="1"/>
</dbReference>
<dbReference type="FunFam" id="2.40.30.20:FF:000003">
    <property type="entry name" value="Riboflavin synthase, alpha subunit"/>
    <property type="match status" value="1"/>
</dbReference>
<dbReference type="InterPro" id="IPR017938">
    <property type="entry name" value="Riboflavin_synthase-like_b-brl"/>
</dbReference>
<reference evidence="14" key="2">
    <citation type="submission" date="2021-04" db="EMBL/GenBank/DDBJ databases">
        <title>Brevibacillus composti FJAT-54423, complete genome.</title>
        <authorList>
            <person name="Tang R."/>
        </authorList>
    </citation>
    <scope>NUCLEOTIDE SEQUENCE</scope>
    <source>
        <strain evidence="14">FJAT-54424</strain>
    </source>
</reference>
<dbReference type="InterPro" id="IPR023366">
    <property type="entry name" value="ATP_synth_asu-like_sf"/>
</dbReference>
<dbReference type="AlphaFoldDB" id="A0A7T5EME2"/>
<comment type="subunit">
    <text evidence="4">Homotrimer.</text>
</comment>
<evidence type="ECO:0000256" key="7">
    <source>
        <dbReference type="ARBA" id="ARBA00022619"/>
    </source>
</evidence>
<sequence length="229" mass="24056">MFTGLIEEVGTVESITRNAQSCTLVIRAQTVLEDAAIGDSIAVNGVCLTVTSYTPTRFQADVMPETWQVTALSQLKPGSLVNLERALQLGARLGGHLVSGHVDGVGTIISRNADHNAIRFQIRTGPELLRQVIPRGSITVDGISLTVTEAGDEHLAVSVIPHTLAQTNLRSKKVGDAVNLETDLIAKYVGRLLTGRAGAARSGADGRGGKPGAGRAGIDLAFLEEHGYA</sequence>
<dbReference type="EC" id="2.5.1.9" evidence="5 10"/>
<dbReference type="PIRSF" id="PIRSF000498">
    <property type="entry name" value="Riboflavin_syn_A"/>
    <property type="match status" value="1"/>
</dbReference>
<evidence type="ECO:0000256" key="9">
    <source>
        <dbReference type="ARBA" id="ARBA00022737"/>
    </source>
</evidence>
<keyword evidence="8 13" id="KW-0808">Transferase</keyword>
<protein>
    <recommendedName>
        <fullName evidence="6 10">Riboflavin synthase</fullName>
        <ecNumber evidence="5 10">2.5.1.9</ecNumber>
    </recommendedName>
</protein>
<comment type="pathway">
    <text evidence="3">Cofactor biosynthesis; riboflavin biosynthesis; riboflavin from 2-hydroxy-3-oxobutyl phosphate and 5-amino-6-(D-ribitylamino)uracil: step 2/2.</text>
</comment>
<feature type="domain" description="Lumazine-binding" evidence="12">
    <location>
        <begin position="1"/>
        <end position="96"/>
    </location>
</feature>
<dbReference type="PANTHER" id="PTHR21098">
    <property type="entry name" value="RIBOFLAVIN SYNTHASE ALPHA CHAIN"/>
    <property type="match status" value="1"/>
</dbReference>
<dbReference type="Gene3D" id="2.40.30.20">
    <property type="match status" value="2"/>
</dbReference>
<dbReference type="Proteomes" id="UP000677234">
    <property type="component" value="Chromosome"/>
</dbReference>
<evidence type="ECO:0000256" key="8">
    <source>
        <dbReference type="ARBA" id="ARBA00022679"/>
    </source>
</evidence>
<comment type="catalytic activity">
    <reaction evidence="1">
        <text>2 6,7-dimethyl-8-(1-D-ribityl)lumazine + H(+) = 5-amino-6-(D-ribitylamino)uracil + riboflavin</text>
        <dbReference type="Rhea" id="RHEA:20772"/>
        <dbReference type="ChEBI" id="CHEBI:15378"/>
        <dbReference type="ChEBI" id="CHEBI:15934"/>
        <dbReference type="ChEBI" id="CHEBI:57986"/>
        <dbReference type="ChEBI" id="CHEBI:58201"/>
        <dbReference type="EC" id="2.5.1.9"/>
    </reaction>
</comment>
<evidence type="ECO:0000256" key="6">
    <source>
        <dbReference type="ARBA" id="ARBA00013950"/>
    </source>
</evidence>
<dbReference type="NCBIfam" id="NF009566">
    <property type="entry name" value="PRK13020.1"/>
    <property type="match status" value="1"/>
</dbReference>
<feature type="repeat" description="Lumazine-binding" evidence="11">
    <location>
        <begin position="97"/>
        <end position="193"/>
    </location>
</feature>
<accession>A0A7T5EME2</accession>
<evidence type="ECO:0000256" key="1">
    <source>
        <dbReference type="ARBA" id="ARBA00000968"/>
    </source>
</evidence>
<dbReference type="KEGG" id="bcop:JD108_04865"/>
<evidence type="ECO:0000259" key="12">
    <source>
        <dbReference type="PROSITE" id="PS51177"/>
    </source>
</evidence>
<dbReference type="Proteomes" id="UP000595847">
    <property type="component" value="Chromosome"/>
</dbReference>
<evidence type="ECO:0000313" key="13">
    <source>
        <dbReference type="EMBL" id="QQE75262.1"/>
    </source>
</evidence>
<dbReference type="NCBIfam" id="NF006767">
    <property type="entry name" value="PRK09289.1"/>
    <property type="match status" value="1"/>
</dbReference>
<evidence type="ECO:0000256" key="11">
    <source>
        <dbReference type="PROSITE-ProRule" id="PRU00524"/>
    </source>
</evidence>
<comment type="function">
    <text evidence="2">Catalyzes the dismutation of two molecules of 6,7-dimethyl-8-ribityllumazine, resulting in the formation of riboflavin and 5-amino-6-(D-ribitylamino)uracil.</text>
</comment>
<dbReference type="InterPro" id="IPR001783">
    <property type="entry name" value="Lumazine-bd"/>
</dbReference>
<name>A0A7T5EME2_9BACL</name>
<evidence type="ECO:0000256" key="4">
    <source>
        <dbReference type="ARBA" id="ARBA00011233"/>
    </source>
</evidence>
<evidence type="ECO:0000256" key="2">
    <source>
        <dbReference type="ARBA" id="ARBA00002803"/>
    </source>
</evidence>
<gene>
    <name evidence="13" type="ORF">JD108_04865</name>
    <name evidence="14" type="ORF">KDJ56_04545</name>
</gene>
<dbReference type="NCBIfam" id="TIGR00187">
    <property type="entry name" value="ribE"/>
    <property type="match status" value="1"/>
</dbReference>
<feature type="repeat" description="Lumazine-binding" evidence="11">
    <location>
        <begin position="1"/>
        <end position="96"/>
    </location>
</feature>
<evidence type="ECO:0000313" key="15">
    <source>
        <dbReference type="Proteomes" id="UP000595847"/>
    </source>
</evidence>
<keyword evidence="16" id="KW-1185">Reference proteome</keyword>
<keyword evidence="7" id="KW-0686">Riboflavin biosynthesis</keyword>
<dbReference type="CDD" id="cd00402">
    <property type="entry name" value="Riboflavin_synthase_like"/>
    <property type="match status" value="1"/>
</dbReference>
<evidence type="ECO:0000256" key="3">
    <source>
        <dbReference type="ARBA" id="ARBA00004887"/>
    </source>
</evidence>